<organism evidence="1 3">
    <name type="scientific">Yersinia phage fHe-Yen9-04</name>
    <dbReference type="NCBI Taxonomy" id="2052742"/>
    <lineage>
        <taxon>Viruses</taxon>
        <taxon>Duplodnaviria</taxon>
        <taxon>Heunggongvirae</taxon>
        <taxon>Uroviricota</taxon>
        <taxon>Caudoviricetes</taxon>
        <taxon>Eneladusvirus</taxon>
        <taxon>Eneladusvirus Yen904</taxon>
    </lineage>
</organism>
<reference evidence="3" key="2">
    <citation type="submission" date="2017-10" db="EMBL/GenBank/DDBJ databases">
        <authorList>
            <person name="Skurnik M."/>
        </authorList>
    </citation>
    <scope>NUCLEOTIDE SEQUENCE [LARGE SCALE GENOMIC DNA]</scope>
</reference>
<name>A0A2C9CZJ8_9CAUD</name>
<evidence type="ECO:0000313" key="2">
    <source>
        <dbReference type="EMBL" id="VUE36221.1"/>
    </source>
</evidence>
<dbReference type="RefSeq" id="YP_009623785.1">
    <property type="nucleotide sequence ID" value="NC_042116.1"/>
</dbReference>
<keyword evidence="3" id="KW-1185">Reference proteome</keyword>
<sequence>MPSCATIMDVYSSGYPNYFTYGICVDSAYYETGDTFTLLNNNVWMKCSTNIDSTKLEEMIILERRMFSIQF</sequence>
<accession>A0A2C9CZJ8</accession>
<dbReference type="EMBL" id="LR596615">
    <property type="protein sequence ID" value="VUE36221.1"/>
    <property type="molecule type" value="Genomic_DNA"/>
</dbReference>
<protein>
    <submittedName>
        <fullName evidence="1">Uncharacterized protein</fullName>
    </submittedName>
</protein>
<dbReference type="GeneID" id="40100593"/>
<evidence type="ECO:0000313" key="1">
    <source>
        <dbReference type="EMBL" id="SOK58452.1"/>
    </source>
</evidence>
<dbReference type="EMBL" id="LT960551">
    <property type="protein sequence ID" value="SOK58452.1"/>
    <property type="molecule type" value="Genomic_DNA"/>
</dbReference>
<reference evidence="1" key="1">
    <citation type="submission" date="2017-10" db="EMBL/GenBank/DDBJ databases">
        <authorList>
            <person name="Banno H."/>
            <person name="Chua N.-H."/>
        </authorList>
    </citation>
    <scope>NUCLEOTIDE SEQUENCE [LARGE SCALE GENOMIC DNA]</scope>
</reference>
<evidence type="ECO:0000313" key="3">
    <source>
        <dbReference type="Proteomes" id="UP000240931"/>
    </source>
</evidence>
<proteinExistence type="predicted"/>
<dbReference type="Proteomes" id="UP000240931">
    <property type="component" value="Segment"/>
</dbReference>
<dbReference type="Proteomes" id="UP000317227">
    <property type="component" value="Segment"/>
</dbReference>
<evidence type="ECO:0000313" key="4">
    <source>
        <dbReference type="Proteomes" id="UP000317227"/>
    </source>
</evidence>
<dbReference type="KEGG" id="vg:40100593"/>
<gene>
    <name evidence="1" type="primary">g175</name>
</gene>
<reference evidence="2 4" key="3">
    <citation type="submission" date="2019-06" db="EMBL/GenBank/DDBJ databases">
        <authorList>
            <person name="Bower L."/>
            <person name="Leinonen R."/>
        </authorList>
    </citation>
    <scope>NUCLEOTIDE SEQUENCE [LARGE SCALE GENOMIC DNA]</scope>
</reference>